<organism evidence="3 4">
    <name type="scientific">Weeksella virosa (strain ATCC 43766 / DSM 16922 / JCM 21250 / CCUG 30538 / CDC 9751 / IAM 14551 / NBRC 16016 / NCTC 11634 / CL345/78)</name>
    <dbReference type="NCBI Taxonomy" id="865938"/>
    <lineage>
        <taxon>Bacteria</taxon>
        <taxon>Pseudomonadati</taxon>
        <taxon>Bacteroidota</taxon>
        <taxon>Flavobacteriia</taxon>
        <taxon>Flavobacteriales</taxon>
        <taxon>Weeksellaceae</taxon>
        <taxon>Weeksella</taxon>
    </lineage>
</organism>
<keyword evidence="2" id="KW-1134">Transmembrane beta strand</keyword>
<keyword evidence="2" id="KW-0564">Palmitate</keyword>
<reference evidence="4" key="2">
    <citation type="journal article" date="2011" name="Stand. Genomic Sci.">
        <title>Complete genome sequence of Weeksella virosa type strain (9751T).</title>
        <authorList>
            <person name="Lang E."/>
            <person name="Teshima H."/>
            <person name="Lucas S."/>
            <person name="Lapidus A."/>
            <person name="Hammon N."/>
            <person name="Deshpande S."/>
            <person name="Nolan M."/>
            <person name="Cheng J."/>
            <person name="Pitluck S."/>
            <person name="Liolios K."/>
            <person name="Pagani I."/>
            <person name="Mikhailova N."/>
            <person name="Ivanova N."/>
            <person name="Mavromatis K."/>
            <person name="Pati A."/>
            <person name="Tapia R."/>
            <person name="Han C."/>
            <person name="Goodwin L."/>
            <person name="Chen A."/>
            <person name="Palaniappan K."/>
            <person name="Land M."/>
            <person name="Hauser L."/>
            <person name="Chang Y."/>
            <person name="Jeffries C."/>
            <person name="Brambilla E."/>
            <person name="Kopitz M."/>
            <person name="Rohde M."/>
            <person name="Goker M."/>
            <person name="Tindall B."/>
            <person name="Detter J."/>
            <person name="Woyke T."/>
            <person name="Bristow J."/>
            <person name="Eisen J."/>
            <person name="Markowitz V."/>
            <person name="Hugenholtz P."/>
            <person name="Klenk H."/>
            <person name="Kyrpides N."/>
        </authorList>
    </citation>
    <scope>NUCLEOTIDE SEQUENCE [LARGE SCALE GENOMIC DNA]</scope>
    <source>
        <strain evidence="4">ATCC 43766 / DSM 16922 / JCM 21250 / NBRC 16016 / NCTC 11634 / CL345/78</strain>
    </source>
</reference>
<keyword evidence="2" id="KW-0472">Membrane</keyword>
<comment type="subcellular location">
    <subcellularLocation>
        <location evidence="2">Cell membrane</location>
        <topology evidence="2">Lipid-anchor</topology>
    </subcellularLocation>
</comment>
<dbReference type="GO" id="GO:0005886">
    <property type="term" value="C:plasma membrane"/>
    <property type="evidence" value="ECO:0007669"/>
    <property type="project" value="UniProtKB-SubCell"/>
</dbReference>
<reference evidence="3 4" key="1">
    <citation type="journal article" date="2011" name="Stand. Genomic Sci.">
        <title>Complete genome sequence of Weeksella virosa type strain (9751).</title>
        <authorList>
            <person name="Lang E."/>
            <person name="Teshima H."/>
            <person name="Lucas S."/>
            <person name="Lapidus A."/>
            <person name="Hammon N."/>
            <person name="Deshpande S."/>
            <person name="Nolan M."/>
            <person name="Cheng J.F."/>
            <person name="Pitluck S."/>
            <person name="Liolios K."/>
            <person name="Pagani I."/>
            <person name="Mikhailova N."/>
            <person name="Ivanova N."/>
            <person name="Mavromatis K."/>
            <person name="Pati A."/>
            <person name="Tapia R."/>
            <person name="Han C."/>
            <person name="Goodwin L."/>
            <person name="Chen A."/>
            <person name="Palaniappan K."/>
            <person name="Land M."/>
            <person name="Hauser L."/>
            <person name="Chang Y.J."/>
            <person name="Jeffries C.D."/>
            <person name="Brambilla E.M."/>
            <person name="Kopitz M."/>
            <person name="Rohde M."/>
            <person name="Goker M."/>
            <person name="Tindall B.J."/>
            <person name="Detter J.C."/>
            <person name="Woyke T."/>
            <person name="Bristow J."/>
            <person name="Eisen J.A."/>
            <person name="Markowitz V."/>
            <person name="Hugenholtz P."/>
            <person name="Klenk H.P."/>
            <person name="Kyrpides N.C."/>
        </authorList>
    </citation>
    <scope>NUCLEOTIDE SEQUENCE [LARGE SCALE GENOMIC DNA]</scope>
    <source>
        <strain evidence="4">ATCC 43766 / DSM 16922 / JCM 21250 / NBRC 16016 / NCTC 11634 / CL345/78</strain>
    </source>
</reference>
<sequence>MKKYRILTVGFVLVGIFSLQSCFVAKEYNRPQEITTEAYYRTDELVKDSTTIAKVSWKEVFTDASLQSLIDKGLSNNLDIRNAMQNIRIAEAYMKQGRAQYFPTFSVGPKFTLTESSANSSMGRFTGKQTQRQYELSGAMSWELDIWGRIKSNQRATEATFLQTLAAHQAVKTSIISMIANAYYQLLALDEQKKIAQEAIVNRTQSLETTKALKDAGQVTEVAVNQTEAQLLSAESLLLDINRQIRLQENYISYILGESSTEINRSSLDSQVINTTLAIGVPAQILENRPDVKAAEFGLANAFHLVNAAEANFYPRLTIDASGGVQGIELDKLFDHQSLFANVLAGLTQPILNRRQIKTQKEVALVQQEQALLKYKQAILLASKEVSDAMYQYDAASKKIDLKQQESTVLKSAVSNSEELLNYGMANYLEVITARDSALNADLGLVNIKLAKLQSLVELYRALGGGVQ</sequence>
<accession>F0NXP2</accession>
<name>F0NXP2_WEEVC</name>
<dbReference type="HOGENOM" id="CLU_012817_13_3_10"/>
<dbReference type="InterPro" id="IPR010131">
    <property type="entry name" value="MdtP/NodT-like"/>
</dbReference>
<comment type="similarity">
    <text evidence="1 2">Belongs to the outer membrane factor (OMF) (TC 1.B.17) family.</text>
</comment>
<evidence type="ECO:0000313" key="3">
    <source>
        <dbReference type="EMBL" id="ADX66949.1"/>
    </source>
</evidence>
<dbReference type="EMBL" id="CP002455">
    <property type="protein sequence ID" value="ADX66949.1"/>
    <property type="molecule type" value="Genomic_DNA"/>
</dbReference>
<dbReference type="SUPFAM" id="SSF56954">
    <property type="entry name" value="Outer membrane efflux proteins (OEP)"/>
    <property type="match status" value="1"/>
</dbReference>
<dbReference type="KEGG" id="wvi:Weevi_0227"/>
<dbReference type="STRING" id="865938.Weevi_0227"/>
<dbReference type="PANTHER" id="PTHR30203:SF33">
    <property type="entry name" value="BLR4455 PROTEIN"/>
    <property type="match status" value="1"/>
</dbReference>
<keyword evidence="2 3" id="KW-0449">Lipoprotein</keyword>
<proteinExistence type="inferred from homology"/>
<evidence type="ECO:0000256" key="1">
    <source>
        <dbReference type="ARBA" id="ARBA00007613"/>
    </source>
</evidence>
<dbReference type="PROSITE" id="PS51257">
    <property type="entry name" value="PROKAR_LIPOPROTEIN"/>
    <property type="match status" value="1"/>
</dbReference>
<dbReference type="OrthoDB" id="9770517at2"/>
<keyword evidence="2" id="KW-0812">Transmembrane</keyword>
<dbReference type="Pfam" id="PF02321">
    <property type="entry name" value="OEP"/>
    <property type="match status" value="2"/>
</dbReference>
<dbReference type="RefSeq" id="WP_013597341.1">
    <property type="nucleotide sequence ID" value="NC_015144.1"/>
</dbReference>
<evidence type="ECO:0000313" key="4">
    <source>
        <dbReference type="Proteomes" id="UP000008641"/>
    </source>
</evidence>
<gene>
    <name evidence="3" type="ordered locus">Weevi_0227</name>
</gene>
<evidence type="ECO:0000256" key="2">
    <source>
        <dbReference type="RuleBase" id="RU362097"/>
    </source>
</evidence>
<dbReference type="AlphaFoldDB" id="F0NXP2"/>
<dbReference type="Gene3D" id="1.20.1600.10">
    <property type="entry name" value="Outer membrane efflux proteins (OEP)"/>
    <property type="match status" value="1"/>
</dbReference>
<dbReference type="Gene3D" id="2.20.200.10">
    <property type="entry name" value="Outer membrane efflux proteins (OEP)"/>
    <property type="match status" value="1"/>
</dbReference>
<dbReference type="InterPro" id="IPR003423">
    <property type="entry name" value="OMP_efflux"/>
</dbReference>
<dbReference type="eggNOG" id="COG1538">
    <property type="taxonomic scope" value="Bacteria"/>
</dbReference>
<dbReference type="GO" id="GO:0015562">
    <property type="term" value="F:efflux transmembrane transporter activity"/>
    <property type="evidence" value="ECO:0007669"/>
    <property type="project" value="InterPro"/>
</dbReference>
<dbReference type="PANTHER" id="PTHR30203">
    <property type="entry name" value="OUTER MEMBRANE CATION EFFLUX PROTEIN"/>
    <property type="match status" value="1"/>
</dbReference>
<protein>
    <submittedName>
        <fullName evidence="3">RND efflux system, outer membrane lipoprotein, NodT family</fullName>
    </submittedName>
</protein>
<dbReference type="NCBIfam" id="TIGR01845">
    <property type="entry name" value="outer_NodT"/>
    <property type="match status" value="1"/>
</dbReference>
<keyword evidence="4" id="KW-1185">Reference proteome</keyword>
<dbReference type="Proteomes" id="UP000008641">
    <property type="component" value="Chromosome"/>
</dbReference>